<dbReference type="InterPro" id="IPR014169">
    <property type="entry name" value="Pal_lipo_C"/>
</dbReference>
<dbReference type="PANTHER" id="PTHR30329:SF21">
    <property type="entry name" value="LIPOPROTEIN YIAD-RELATED"/>
    <property type="match status" value="1"/>
</dbReference>
<dbReference type="SUPFAM" id="SSF103088">
    <property type="entry name" value="OmpA-like"/>
    <property type="match status" value="1"/>
</dbReference>
<keyword evidence="3 8" id="KW-0472">Membrane</keyword>
<dbReference type="EMBL" id="JAAIYP010000026">
    <property type="protein sequence ID" value="NFV79304.1"/>
    <property type="molecule type" value="Genomic_DNA"/>
</dbReference>
<dbReference type="InterPro" id="IPR006664">
    <property type="entry name" value="OMP_bac"/>
</dbReference>
<evidence type="ECO:0000256" key="1">
    <source>
        <dbReference type="ARBA" id="ARBA00022618"/>
    </source>
</evidence>
<dbReference type="NCBIfam" id="TIGR02802">
    <property type="entry name" value="Pal_lipo"/>
    <property type="match status" value="1"/>
</dbReference>
<comment type="subunit">
    <text evidence="8">The Tol-Pal system is composed of five core proteins: the inner membrane proteins TolA, TolQ and TolR, the periplasmic protein TolB and the outer membrane protein Pal. They form a network linking the inner and outer membranes and the peptidoglycan layer.</text>
</comment>
<comment type="subcellular location">
    <subcellularLocation>
        <location evidence="8">Cell outer membrane</location>
        <topology evidence="8">Lipid-anchor</topology>
    </subcellularLocation>
</comment>
<gene>
    <name evidence="8 11" type="primary">pal</name>
    <name evidence="11" type="ORF">G4223_04170</name>
</gene>
<keyword evidence="7 8" id="KW-0131">Cell cycle</keyword>
<evidence type="ECO:0000256" key="8">
    <source>
        <dbReference type="HAMAP-Rule" id="MF_02204"/>
    </source>
</evidence>
<keyword evidence="6 8" id="KW-0449">Lipoprotein</keyword>
<dbReference type="AlphaFoldDB" id="A0A7C9QSD1"/>
<dbReference type="InterPro" id="IPR006665">
    <property type="entry name" value="OmpA-like"/>
</dbReference>
<dbReference type="InterPro" id="IPR006690">
    <property type="entry name" value="OMPA-like_CS"/>
</dbReference>
<dbReference type="InterPro" id="IPR036737">
    <property type="entry name" value="OmpA-like_sf"/>
</dbReference>
<dbReference type="PRINTS" id="PR01023">
    <property type="entry name" value="NAFLGMOTY"/>
</dbReference>
<accession>A0A7C9QSD1</accession>
<comment type="caution">
    <text evidence="11">The sequence shown here is derived from an EMBL/GenBank/DDBJ whole genome shotgun (WGS) entry which is preliminary data.</text>
</comment>
<evidence type="ECO:0000256" key="4">
    <source>
        <dbReference type="ARBA" id="ARBA00023139"/>
    </source>
</evidence>
<evidence type="ECO:0000256" key="6">
    <source>
        <dbReference type="ARBA" id="ARBA00023288"/>
    </source>
</evidence>
<dbReference type="PROSITE" id="PS51257">
    <property type="entry name" value="PROKAR_LIPOPROTEIN"/>
    <property type="match status" value="1"/>
</dbReference>
<evidence type="ECO:0000256" key="5">
    <source>
        <dbReference type="ARBA" id="ARBA00023237"/>
    </source>
</evidence>
<evidence type="ECO:0000313" key="12">
    <source>
        <dbReference type="Proteomes" id="UP000480684"/>
    </source>
</evidence>
<dbReference type="InterPro" id="IPR050330">
    <property type="entry name" value="Bact_OuterMem_StrucFunc"/>
</dbReference>
<name>A0A7C9QSD1_9PROT</name>
<evidence type="ECO:0000256" key="3">
    <source>
        <dbReference type="ARBA" id="ARBA00023136"/>
    </source>
</evidence>
<dbReference type="GO" id="GO:0051301">
    <property type="term" value="P:cell division"/>
    <property type="evidence" value="ECO:0007669"/>
    <property type="project" value="UniProtKB-UniRule"/>
</dbReference>
<feature type="chain" id="PRO_5028838237" description="Peptidoglycan-associated lipoprotein" evidence="9">
    <location>
        <begin position="22"/>
        <end position="161"/>
    </location>
</feature>
<dbReference type="PRINTS" id="PR01021">
    <property type="entry name" value="OMPADOMAIN"/>
</dbReference>
<keyword evidence="12" id="KW-1185">Reference proteome</keyword>
<reference evidence="11 12" key="1">
    <citation type="submission" date="2020-02" db="EMBL/GenBank/DDBJ databases">
        <authorList>
            <person name="Dziuba M."/>
            <person name="Kuznetsov B."/>
            <person name="Mardanov A."/>
            <person name="Ravin N."/>
            <person name="Grouzdev D."/>
        </authorList>
    </citation>
    <scope>NUCLEOTIDE SEQUENCE [LARGE SCALE GENOMIC DNA]</scope>
    <source>
        <strain evidence="11 12">SpK</strain>
    </source>
</reference>
<keyword evidence="5 8" id="KW-0998">Cell outer membrane</keyword>
<dbReference type="Pfam" id="PF00691">
    <property type="entry name" value="OmpA"/>
    <property type="match status" value="1"/>
</dbReference>
<evidence type="ECO:0000256" key="7">
    <source>
        <dbReference type="ARBA" id="ARBA00023306"/>
    </source>
</evidence>
<dbReference type="PROSITE" id="PS01068">
    <property type="entry name" value="OMPA_1"/>
    <property type="match status" value="1"/>
</dbReference>
<evidence type="ECO:0000256" key="2">
    <source>
        <dbReference type="ARBA" id="ARBA00022729"/>
    </source>
</evidence>
<comment type="similarity">
    <text evidence="8">Belongs to the Pal lipoprotein family.</text>
</comment>
<feature type="signal peptide" evidence="9">
    <location>
        <begin position="1"/>
        <end position="21"/>
    </location>
</feature>
<protein>
    <recommendedName>
        <fullName evidence="8">Peptidoglycan-associated lipoprotein</fullName>
        <shortName evidence="8">PAL</shortName>
    </recommendedName>
</protein>
<keyword evidence="2 8" id="KW-0732">Signal</keyword>
<dbReference type="RefSeq" id="WP_163675436.1">
    <property type="nucleotide sequence ID" value="NZ_JAAIYP010000026.1"/>
</dbReference>
<dbReference type="InterPro" id="IPR039001">
    <property type="entry name" value="Pal"/>
</dbReference>
<keyword evidence="1 8" id="KW-0132">Cell division</keyword>
<proteinExistence type="inferred from homology"/>
<dbReference type="CDD" id="cd07185">
    <property type="entry name" value="OmpA_C-like"/>
    <property type="match status" value="1"/>
</dbReference>
<evidence type="ECO:0000256" key="9">
    <source>
        <dbReference type="SAM" id="SignalP"/>
    </source>
</evidence>
<evidence type="ECO:0000313" key="11">
    <source>
        <dbReference type="EMBL" id="NFV79304.1"/>
    </source>
</evidence>
<comment type="function">
    <text evidence="8">Part of the Tol-Pal system, which plays a role in outer membrane invagination during cell division and is important for maintaining outer membrane integrity.</text>
</comment>
<dbReference type="Proteomes" id="UP000480684">
    <property type="component" value="Unassembled WGS sequence"/>
</dbReference>
<sequence length="161" mass="17497">MKLRFLSIFAAAALLAACESAPEEKAATSSTATPPVVKQGIVPGSEQDFIANVGDRVFFDFDKYALRADAKSTLDKQVAWLKKYPTYSLTIEGHADERGTREYNLALGERRANSVKEYLVAGGLPAARVKTISYGKERPVALGSNEAAWSQNRRGVTVLSK</sequence>
<feature type="domain" description="OmpA-like" evidence="10">
    <location>
        <begin position="46"/>
        <end position="161"/>
    </location>
</feature>
<dbReference type="HAMAP" id="MF_02204">
    <property type="entry name" value="Pal"/>
    <property type="match status" value="1"/>
</dbReference>
<dbReference type="PROSITE" id="PS51123">
    <property type="entry name" value="OMPA_2"/>
    <property type="match status" value="1"/>
</dbReference>
<evidence type="ECO:0000259" key="10">
    <source>
        <dbReference type="PROSITE" id="PS51123"/>
    </source>
</evidence>
<dbReference type="Gene3D" id="3.30.1330.60">
    <property type="entry name" value="OmpA-like domain"/>
    <property type="match status" value="1"/>
</dbReference>
<organism evidence="11 12">
    <name type="scientific">Magnetospirillum aberrantis SpK</name>
    <dbReference type="NCBI Taxonomy" id="908842"/>
    <lineage>
        <taxon>Bacteria</taxon>
        <taxon>Pseudomonadati</taxon>
        <taxon>Pseudomonadota</taxon>
        <taxon>Alphaproteobacteria</taxon>
        <taxon>Rhodospirillales</taxon>
        <taxon>Rhodospirillaceae</taxon>
        <taxon>Magnetospirillum</taxon>
    </lineage>
</organism>
<dbReference type="GO" id="GO:0009279">
    <property type="term" value="C:cell outer membrane"/>
    <property type="evidence" value="ECO:0007669"/>
    <property type="project" value="UniProtKB-SubCell"/>
</dbReference>
<dbReference type="PANTHER" id="PTHR30329">
    <property type="entry name" value="STATOR ELEMENT OF FLAGELLAR MOTOR COMPLEX"/>
    <property type="match status" value="1"/>
</dbReference>
<keyword evidence="4 8" id="KW-0564">Palmitate</keyword>